<gene>
    <name evidence="1" type="ORF">Acr_00g0054940</name>
</gene>
<dbReference type="Proteomes" id="UP000585474">
    <property type="component" value="Unassembled WGS sequence"/>
</dbReference>
<dbReference type="EMBL" id="BJWL01000295">
    <property type="protein sequence ID" value="GFS37970.1"/>
    <property type="molecule type" value="Genomic_DNA"/>
</dbReference>
<proteinExistence type="predicted"/>
<evidence type="ECO:0000313" key="2">
    <source>
        <dbReference type="Proteomes" id="UP000585474"/>
    </source>
</evidence>
<keyword evidence="2" id="KW-1185">Reference proteome</keyword>
<reference evidence="2" key="1">
    <citation type="submission" date="2019-07" db="EMBL/GenBank/DDBJ databases">
        <title>De Novo Assembly of kiwifruit Actinidia rufa.</title>
        <authorList>
            <person name="Sugita-Konishi S."/>
            <person name="Sato K."/>
            <person name="Mori E."/>
            <person name="Abe Y."/>
            <person name="Kisaki G."/>
            <person name="Hamano K."/>
            <person name="Suezawa K."/>
            <person name="Otani M."/>
            <person name="Fukuda T."/>
            <person name="Manabe T."/>
            <person name="Gomi K."/>
            <person name="Tabuchi M."/>
            <person name="Akimitsu K."/>
            <person name="Kataoka I."/>
        </authorList>
    </citation>
    <scope>NUCLEOTIDE SEQUENCE [LARGE SCALE GENOMIC DNA]</scope>
    <source>
        <strain evidence="2">cv. Fuchu</strain>
    </source>
</reference>
<comment type="caution">
    <text evidence="1">The sequence shown here is derived from an EMBL/GenBank/DDBJ whole genome shotgun (WGS) entry which is preliminary data.</text>
</comment>
<sequence length="90" mass="9616">MHRGADDRDTLLGKLPSLPPVHMLLDPAERIARRSVQVLHPGLVLDHAWLKDTVVPPNTNGAGVPGYGESPRCPLALEPIPTASKSVANN</sequence>
<accession>A0A7J0DLS7</accession>
<evidence type="ECO:0000313" key="1">
    <source>
        <dbReference type="EMBL" id="GFS37970.1"/>
    </source>
</evidence>
<protein>
    <submittedName>
        <fullName evidence="1">Uncharacterized protein</fullName>
    </submittedName>
</protein>
<name>A0A7J0DLS7_9ERIC</name>
<organism evidence="1 2">
    <name type="scientific">Actinidia rufa</name>
    <dbReference type="NCBI Taxonomy" id="165716"/>
    <lineage>
        <taxon>Eukaryota</taxon>
        <taxon>Viridiplantae</taxon>
        <taxon>Streptophyta</taxon>
        <taxon>Embryophyta</taxon>
        <taxon>Tracheophyta</taxon>
        <taxon>Spermatophyta</taxon>
        <taxon>Magnoliopsida</taxon>
        <taxon>eudicotyledons</taxon>
        <taxon>Gunneridae</taxon>
        <taxon>Pentapetalae</taxon>
        <taxon>asterids</taxon>
        <taxon>Ericales</taxon>
        <taxon>Actinidiaceae</taxon>
        <taxon>Actinidia</taxon>
    </lineage>
</organism>
<dbReference type="AlphaFoldDB" id="A0A7J0DLS7"/>